<reference evidence="2 3" key="1">
    <citation type="submission" date="2018-02" db="EMBL/GenBank/DDBJ databases">
        <title>Genome sequence of the basidiomycete white-rot fungus Phlebia centrifuga.</title>
        <authorList>
            <person name="Granchi Z."/>
            <person name="Peng M."/>
            <person name="de Vries R.P."/>
            <person name="Hilden K."/>
            <person name="Makela M.R."/>
            <person name="Grigoriev I."/>
            <person name="Riley R."/>
        </authorList>
    </citation>
    <scope>NUCLEOTIDE SEQUENCE [LARGE SCALE GENOMIC DNA]</scope>
    <source>
        <strain evidence="2 3">FBCC195</strain>
    </source>
</reference>
<feature type="compositionally biased region" description="Polar residues" evidence="1">
    <location>
        <begin position="106"/>
        <end position="118"/>
    </location>
</feature>
<keyword evidence="3" id="KW-1185">Reference proteome</keyword>
<evidence type="ECO:0000313" key="2">
    <source>
        <dbReference type="EMBL" id="PSR75347.1"/>
    </source>
</evidence>
<dbReference type="Proteomes" id="UP000186601">
    <property type="component" value="Unassembled WGS sequence"/>
</dbReference>
<sequence length="221" mass="23230">MSSGVYDTVLSMDQDLSPIHDGISVGSPAFISQSSLASMSAGVPSMLSAGNSTPSLTLSVRSSVHFAATPSFGAGRSNLSREMPSLRLLSPSGSYAYRRRGGSQNGSGYSTEPSGTLNSQTLIDERTDSHYSLSLSEGNSLAPIEETNLQVPVNGPKNKRQSAMQGMRRWAQKILPIRHSSSNTTPNTIPGNEGGAVGGFSANKRDRTLTRKGAKAVLAKI</sequence>
<dbReference type="AlphaFoldDB" id="A0A2R6NRL6"/>
<feature type="compositionally biased region" description="Polar residues" evidence="1">
    <location>
        <begin position="179"/>
        <end position="190"/>
    </location>
</feature>
<proteinExistence type="predicted"/>
<comment type="caution">
    <text evidence="2">The sequence shown here is derived from an EMBL/GenBank/DDBJ whole genome shotgun (WGS) entry which is preliminary data.</text>
</comment>
<name>A0A2R6NRL6_9APHY</name>
<evidence type="ECO:0000256" key="1">
    <source>
        <dbReference type="SAM" id="MobiDB-lite"/>
    </source>
</evidence>
<protein>
    <submittedName>
        <fullName evidence="2">Uncharacterized protein</fullName>
    </submittedName>
</protein>
<feature type="region of interest" description="Disordered" evidence="1">
    <location>
        <begin position="179"/>
        <end position="202"/>
    </location>
</feature>
<accession>A0A2R6NRL6</accession>
<organism evidence="2 3">
    <name type="scientific">Hermanssonia centrifuga</name>
    <dbReference type="NCBI Taxonomy" id="98765"/>
    <lineage>
        <taxon>Eukaryota</taxon>
        <taxon>Fungi</taxon>
        <taxon>Dikarya</taxon>
        <taxon>Basidiomycota</taxon>
        <taxon>Agaricomycotina</taxon>
        <taxon>Agaricomycetes</taxon>
        <taxon>Polyporales</taxon>
        <taxon>Meruliaceae</taxon>
        <taxon>Hermanssonia</taxon>
    </lineage>
</organism>
<gene>
    <name evidence="2" type="ORF">PHLCEN_2v9210</name>
</gene>
<feature type="region of interest" description="Disordered" evidence="1">
    <location>
        <begin position="91"/>
        <end position="118"/>
    </location>
</feature>
<evidence type="ECO:0000313" key="3">
    <source>
        <dbReference type="Proteomes" id="UP000186601"/>
    </source>
</evidence>
<dbReference type="EMBL" id="MLYV02000906">
    <property type="protein sequence ID" value="PSR75347.1"/>
    <property type="molecule type" value="Genomic_DNA"/>
</dbReference>